<gene>
    <name evidence="3" type="ORF">QWY29_17600</name>
</gene>
<feature type="compositionally biased region" description="Basic and acidic residues" evidence="1">
    <location>
        <begin position="187"/>
        <end position="198"/>
    </location>
</feature>
<evidence type="ECO:0008006" key="5">
    <source>
        <dbReference type="Google" id="ProtNLM"/>
    </source>
</evidence>
<feature type="region of interest" description="Disordered" evidence="1">
    <location>
        <begin position="123"/>
        <end position="228"/>
    </location>
</feature>
<dbReference type="EMBL" id="JAUHJR010000009">
    <property type="protein sequence ID" value="MDN4163189.1"/>
    <property type="molecule type" value="Genomic_DNA"/>
</dbReference>
<feature type="transmembrane region" description="Helical" evidence="2">
    <location>
        <begin position="41"/>
        <end position="61"/>
    </location>
</feature>
<feature type="compositionally biased region" description="Low complexity" evidence="1">
    <location>
        <begin position="199"/>
        <end position="220"/>
    </location>
</feature>
<keyword evidence="2" id="KW-1133">Transmembrane helix</keyword>
<evidence type="ECO:0000313" key="4">
    <source>
        <dbReference type="Proteomes" id="UP001168537"/>
    </source>
</evidence>
<accession>A0ABT8EYM6</accession>
<keyword evidence="2" id="KW-0472">Membrane</keyword>
<evidence type="ECO:0000256" key="1">
    <source>
        <dbReference type="SAM" id="MobiDB-lite"/>
    </source>
</evidence>
<reference evidence="3" key="1">
    <citation type="submission" date="2023-06" db="EMBL/GenBank/DDBJ databases">
        <title>Draft genome sequence of Nocardioides sp. SOB72.</title>
        <authorList>
            <person name="Zhang G."/>
        </authorList>
    </citation>
    <scope>NUCLEOTIDE SEQUENCE</scope>
    <source>
        <strain evidence="3">SOB72</strain>
    </source>
</reference>
<keyword evidence="2" id="KW-0812">Transmembrane</keyword>
<evidence type="ECO:0000256" key="2">
    <source>
        <dbReference type="SAM" id="Phobius"/>
    </source>
</evidence>
<dbReference type="RefSeq" id="WP_300962425.1">
    <property type="nucleotide sequence ID" value="NZ_JAUHJR010000009.1"/>
</dbReference>
<protein>
    <recommendedName>
        <fullName evidence="5">Cell division protein FtsL</fullName>
    </recommendedName>
</protein>
<keyword evidence="4" id="KW-1185">Reference proteome</keyword>
<comment type="caution">
    <text evidence="3">The sequence shown here is derived from an EMBL/GenBank/DDBJ whole genome shotgun (WGS) entry which is preliminary data.</text>
</comment>
<organism evidence="3 4">
    <name type="scientific">Nocardioides abyssi</name>
    <dbReference type="NCBI Taxonomy" id="3058370"/>
    <lineage>
        <taxon>Bacteria</taxon>
        <taxon>Bacillati</taxon>
        <taxon>Actinomycetota</taxon>
        <taxon>Actinomycetes</taxon>
        <taxon>Propionibacteriales</taxon>
        <taxon>Nocardioidaceae</taxon>
        <taxon>Nocardioides</taxon>
    </lineage>
</organism>
<dbReference type="Proteomes" id="UP001168537">
    <property type="component" value="Unassembled WGS sequence"/>
</dbReference>
<proteinExistence type="predicted"/>
<evidence type="ECO:0000313" key="3">
    <source>
        <dbReference type="EMBL" id="MDN4163189.1"/>
    </source>
</evidence>
<sequence length="228" mass="24021">MSTTSSAAAQIRSRVPRLAGAAVERARLTVVPARRVRAARVPFVTLVTVVLLGGVVGLLLFNTQMQQASFAATALEKQADALAAREQTLTMEIERLRDPQTIAKRATRLGMVVPAAPAFLDLDTGRIEGDPTPAGPEGRLPISPGQPALPAVLDPAPNVVTVEAPPEGVLPEDRGRGNGGRNSGDTTRGDGRNGDRGGRNASQESQQSQGSQQNQQNQQQTRQGRARG</sequence>
<name>A0ABT8EYM6_9ACTN</name>